<evidence type="ECO:0000313" key="13">
    <source>
        <dbReference type="EMBL" id="PWW43566.1"/>
    </source>
</evidence>
<evidence type="ECO:0000256" key="4">
    <source>
        <dbReference type="ARBA" id="ARBA00022466"/>
    </source>
</evidence>
<evidence type="ECO:0000259" key="12">
    <source>
        <dbReference type="PROSITE" id="PS50846"/>
    </source>
</evidence>
<dbReference type="GO" id="GO:0042597">
    <property type="term" value="C:periplasmic space"/>
    <property type="evidence" value="ECO:0007669"/>
    <property type="project" value="UniProtKB-SubCell"/>
</dbReference>
<protein>
    <recommendedName>
        <fullName evidence="10">Periplasmic mercury ion-binding protein</fullName>
    </recommendedName>
</protein>
<keyword evidence="6 11" id="KW-0732">Signal</keyword>
<evidence type="ECO:0000256" key="7">
    <source>
        <dbReference type="ARBA" id="ARBA00022764"/>
    </source>
</evidence>
<dbReference type="SUPFAM" id="SSF55008">
    <property type="entry name" value="HMA, heavy metal-associated domain"/>
    <property type="match status" value="1"/>
</dbReference>
<evidence type="ECO:0000256" key="11">
    <source>
        <dbReference type="SAM" id="SignalP"/>
    </source>
</evidence>
<evidence type="ECO:0000256" key="8">
    <source>
        <dbReference type="ARBA" id="ARBA00022914"/>
    </source>
</evidence>
<dbReference type="InterPro" id="IPR017969">
    <property type="entry name" value="Heavy-metal-associated_CS"/>
</dbReference>
<dbReference type="PRINTS" id="PR00946">
    <property type="entry name" value="HGSCAVENGER"/>
</dbReference>
<dbReference type="RefSeq" id="WP_019373165.1">
    <property type="nucleotide sequence ID" value="NZ_ALEE01000201.1"/>
</dbReference>
<feature type="domain" description="HMA" evidence="12">
    <location>
        <begin position="22"/>
        <end position="88"/>
    </location>
</feature>
<keyword evidence="7 10" id="KW-0574">Periplasm</keyword>
<evidence type="ECO:0000256" key="3">
    <source>
        <dbReference type="ARBA" id="ARBA00011245"/>
    </source>
</evidence>
<dbReference type="EMBL" id="QGUB01000010">
    <property type="protein sequence ID" value="PWW43566.1"/>
    <property type="molecule type" value="Genomic_DNA"/>
</dbReference>
<dbReference type="GO" id="GO:0045340">
    <property type="term" value="F:mercury ion binding"/>
    <property type="evidence" value="ECO:0007669"/>
    <property type="project" value="UniProtKB-UniRule"/>
</dbReference>
<dbReference type="OrthoDB" id="7205933at2"/>
<dbReference type="InterPro" id="IPR001802">
    <property type="entry name" value="MerP/CopZ"/>
</dbReference>
<comment type="function">
    <text evidence="9 10">Involved in mercury resistance. Acts as a mercury scavenger that specifically binds to a mercuric ion in the periplasm and probably passes it to the cytoplasmic mercuric reductase MerA via the mercuric transport protein MerT.</text>
</comment>
<dbReference type="PANTHER" id="PTHR46594">
    <property type="entry name" value="P-TYPE CATION-TRANSPORTING ATPASE"/>
    <property type="match status" value="1"/>
</dbReference>
<evidence type="ECO:0000313" key="14">
    <source>
        <dbReference type="Proteomes" id="UP000246483"/>
    </source>
</evidence>
<comment type="subunit">
    <text evidence="3">Monomer.</text>
</comment>
<evidence type="ECO:0000256" key="10">
    <source>
        <dbReference type="RuleBase" id="RU361212"/>
    </source>
</evidence>
<dbReference type="PANTHER" id="PTHR46594:SF4">
    <property type="entry name" value="P-TYPE CATION-TRANSPORTING ATPASE"/>
    <property type="match status" value="1"/>
</dbReference>
<sequence>MKKLVALATCAAFASPLWAATQTVTLSVPGMNCATCPITVKKALTQVSGVSKTEVSLDRREATVTFDDAKTDVEALTRATKEAGYPSTVVGNAK</sequence>
<organism evidence="13 14">
    <name type="scientific">Melaminivora alkalimesophila</name>
    <dbReference type="NCBI Taxonomy" id="1165852"/>
    <lineage>
        <taxon>Bacteria</taxon>
        <taxon>Pseudomonadati</taxon>
        <taxon>Pseudomonadota</taxon>
        <taxon>Betaproteobacteria</taxon>
        <taxon>Burkholderiales</taxon>
        <taxon>Comamonadaceae</taxon>
        <taxon>Melaminivora</taxon>
    </lineage>
</organism>
<keyword evidence="4 10" id="KW-0475">Mercuric resistance</keyword>
<dbReference type="FunFam" id="3.30.70.100:FF:000001">
    <property type="entry name" value="ATPase copper transporting beta"/>
    <property type="match status" value="1"/>
</dbReference>
<comment type="similarity">
    <text evidence="2">Belongs to the MerP family.</text>
</comment>
<dbReference type="CDD" id="cd00371">
    <property type="entry name" value="HMA"/>
    <property type="match status" value="1"/>
</dbReference>
<reference evidence="13 14" key="1">
    <citation type="submission" date="2018-05" db="EMBL/GenBank/DDBJ databases">
        <title>Genomic Encyclopedia of Type Strains, Phase IV (KMG-IV): sequencing the most valuable type-strain genomes for metagenomic binning, comparative biology and taxonomic classification.</title>
        <authorList>
            <person name="Goeker M."/>
        </authorList>
    </citation>
    <scope>NUCLEOTIDE SEQUENCE [LARGE SCALE GENOMIC DNA]</scope>
    <source>
        <strain evidence="13 14">DSM 26006</strain>
    </source>
</reference>
<proteinExistence type="inferred from homology"/>
<evidence type="ECO:0000256" key="5">
    <source>
        <dbReference type="ARBA" id="ARBA00022723"/>
    </source>
</evidence>
<dbReference type="Pfam" id="PF00403">
    <property type="entry name" value="HMA"/>
    <property type="match status" value="1"/>
</dbReference>
<feature type="signal peptide" evidence="11">
    <location>
        <begin position="1"/>
        <end position="19"/>
    </location>
</feature>
<gene>
    <name evidence="10" type="primary">merP</name>
    <name evidence="13" type="ORF">DFR36_1102</name>
</gene>
<evidence type="ECO:0000256" key="1">
    <source>
        <dbReference type="ARBA" id="ARBA00004418"/>
    </source>
</evidence>
<dbReference type="GO" id="GO:0015097">
    <property type="term" value="F:mercury ion transmembrane transporter activity"/>
    <property type="evidence" value="ECO:0007669"/>
    <property type="project" value="UniProtKB-UniRule"/>
</dbReference>
<dbReference type="PROSITE" id="PS01047">
    <property type="entry name" value="HMA_1"/>
    <property type="match status" value="1"/>
</dbReference>
<accession>A0A317RC75</accession>
<dbReference type="NCBIfam" id="TIGR02052">
    <property type="entry name" value="MerP"/>
    <property type="match status" value="1"/>
</dbReference>
<dbReference type="AlphaFoldDB" id="A0A317RC75"/>
<dbReference type="Proteomes" id="UP000246483">
    <property type="component" value="Unassembled WGS sequence"/>
</dbReference>
<dbReference type="Gene3D" id="3.30.70.100">
    <property type="match status" value="1"/>
</dbReference>
<keyword evidence="5 10" id="KW-0479">Metal-binding</keyword>
<feature type="chain" id="PRO_5016337532" description="Periplasmic mercury ion-binding protein" evidence="11">
    <location>
        <begin position="20"/>
        <end position="94"/>
    </location>
</feature>
<dbReference type="PROSITE" id="PS50846">
    <property type="entry name" value="HMA_2"/>
    <property type="match status" value="1"/>
</dbReference>
<evidence type="ECO:0000256" key="9">
    <source>
        <dbReference type="ARBA" id="ARBA00045344"/>
    </source>
</evidence>
<comment type="caution">
    <text evidence="13">The sequence shown here is derived from an EMBL/GenBank/DDBJ whole genome shotgun (WGS) entry which is preliminary data.</text>
</comment>
<dbReference type="InterPro" id="IPR011795">
    <property type="entry name" value="MerP"/>
</dbReference>
<evidence type="ECO:0000256" key="6">
    <source>
        <dbReference type="ARBA" id="ARBA00022729"/>
    </source>
</evidence>
<keyword evidence="14" id="KW-1185">Reference proteome</keyword>
<evidence type="ECO:0000256" key="2">
    <source>
        <dbReference type="ARBA" id="ARBA00005938"/>
    </source>
</evidence>
<comment type="subcellular location">
    <subcellularLocation>
        <location evidence="1 10">Periplasm</location>
    </subcellularLocation>
</comment>
<name>A0A317RC75_9BURK</name>
<keyword evidence="8 10" id="KW-0476">Mercury</keyword>
<dbReference type="InterPro" id="IPR006121">
    <property type="entry name" value="HMA_dom"/>
</dbReference>
<dbReference type="InterPro" id="IPR036163">
    <property type="entry name" value="HMA_dom_sf"/>
</dbReference>